<feature type="transmembrane region" description="Helical" evidence="6">
    <location>
        <begin position="426"/>
        <end position="445"/>
    </location>
</feature>
<feature type="transmembrane region" description="Helical" evidence="6">
    <location>
        <begin position="276"/>
        <end position="298"/>
    </location>
</feature>
<organism evidence="7">
    <name type="scientific">freshwater metagenome</name>
    <dbReference type="NCBI Taxonomy" id="449393"/>
    <lineage>
        <taxon>unclassified sequences</taxon>
        <taxon>metagenomes</taxon>
        <taxon>ecological metagenomes</taxon>
    </lineage>
</organism>
<evidence type="ECO:0000313" key="7">
    <source>
        <dbReference type="EMBL" id="CAB4846544.1"/>
    </source>
</evidence>
<feature type="transmembrane region" description="Helical" evidence="6">
    <location>
        <begin position="155"/>
        <end position="175"/>
    </location>
</feature>
<feature type="transmembrane region" description="Helical" evidence="6">
    <location>
        <begin position="388"/>
        <end position="414"/>
    </location>
</feature>
<name>A0A6J7BNK1_9ZZZZ</name>
<sequence length="471" mass="50362">MSSSWGAATAGAVSRYRQPSRRWTEAGLLAFAFLAGSAAYVQVDLAVLGHIAPDTVPVLCAIAALVLIAHISIRILAPFADAILVPTVVALNVLGLAMIHRLDLAELQRAARIGGTAPPPDVYSQLTWTAFGIVLFVAVLFVVRDHRMLQRYTYTAMLAGLALLLLPLAPLLGATVNGATLWVRLGTLSFQPGELAKILLTIFFAGYLTVTRDSLALVRTKVLGVEFPRGRDLGPLLVAWLVSLAVLVFERDLGTSLLFFGLFVTLLYVATQRRSWLVLGAVLFGSGAVLAFLAFGHVRLRVDVWLHPFADEADTSYQIAQSLYGFASGGMFGSGLGQGYPQLVPYAKSDFIIAAFGEELGLIGLFAMLTLYMIVIQRGLRTALACRDVFGSLLAAGLSIVLALQVFVVVGGVTRLIPLTGLTTPFLAQGGSSLVANWIAVGLLIRISDTARKPDSEAVRLEDAPTTVTRR</sequence>
<feature type="transmembrane region" description="Helical" evidence="6">
    <location>
        <begin position="83"/>
        <end position="102"/>
    </location>
</feature>
<dbReference type="PANTHER" id="PTHR30474:SF3">
    <property type="entry name" value="PEPTIDOGLYCAN GLYCOSYLTRANSFERASE RODA"/>
    <property type="match status" value="1"/>
</dbReference>
<feature type="transmembrane region" description="Helical" evidence="6">
    <location>
        <begin position="195"/>
        <end position="212"/>
    </location>
</feature>
<gene>
    <name evidence="7" type="ORF">UFOPK3268_00239</name>
</gene>
<keyword evidence="2 6" id="KW-0812">Transmembrane</keyword>
<accession>A0A6J7BNK1</accession>
<dbReference type="Pfam" id="PF01098">
    <property type="entry name" value="FTSW_RODA_SPOVE"/>
    <property type="match status" value="1"/>
</dbReference>
<dbReference type="InterPro" id="IPR001182">
    <property type="entry name" value="FtsW/RodA"/>
</dbReference>
<dbReference type="GO" id="GO:0008360">
    <property type="term" value="P:regulation of cell shape"/>
    <property type="evidence" value="ECO:0007669"/>
    <property type="project" value="UniProtKB-KW"/>
</dbReference>
<comment type="subcellular location">
    <subcellularLocation>
        <location evidence="1">Membrane</location>
        <topology evidence="1">Multi-pass membrane protein</topology>
    </subcellularLocation>
</comment>
<evidence type="ECO:0000256" key="5">
    <source>
        <dbReference type="ARBA" id="ARBA00023136"/>
    </source>
</evidence>
<evidence type="ECO:0000256" key="2">
    <source>
        <dbReference type="ARBA" id="ARBA00022692"/>
    </source>
</evidence>
<protein>
    <submittedName>
        <fullName evidence="7">Unannotated protein</fullName>
    </submittedName>
</protein>
<keyword evidence="3" id="KW-0133">Cell shape</keyword>
<evidence type="ECO:0000256" key="1">
    <source>
        <dbReference type="ARBA" id="ARBA00004141"/>
    </source>
</evidence>
<evidence type="ECO:0000256" key="4">
    <source>
        <dbReference type="ARBA" id="ARBA00022989"/>
    </source>
</evidence>
<dbReference type="AlphaFoldDB" id="A0A6J7BNK1"/>
<keyword evidence="5 6" id="KW-0472">Membrane</keyword>
<feature type="transmembrane region" description="Helical" evidence="6">
    <location>
        <begin position="122"/>
        <end position="143"/>
    </location>
</feature>
<feature type="transmembrane region" description="Helical" evidence="6">
    <location>
        <begin position="55"/>
        <end position="76"/>
    </location>
</feature>
<feature type="transmembrane region" description="Helical" evidence="6">
    <location>
        <begin position="23"/>
        <end position="43"/>
    </location>
</feature>
<dbReference type="GO" id="GO:0015648">
    <property type="term" value="F:lipid-linked peptidoglycan transporter activity"/>
    <property type="evidence" value="ECO:0007669"/>
    <property type="project" value="TreeGrafter"/>
</dbReference>
<feature type="transmembrane region" description="Helical" evidence="6">
    <location>
        <begin position="233"/>
        <end position="249"/>
    </location>
</feature>
<reference evidence="7" key="1">
    <citation type="submission" date="2020-05" db="EMBL/GenBank/DDBJ databases">
        <authorList>
            <person name="Chiriac C."/>
            <person name="Salcher M."/>
            <person name="Ghai R."/>
            <person name="Kavagutti S V."/>
        </authorList>
    </citation>
    <scope>NUCLEOTIDE SEQUENCE</scope>
</reference>
<dbReference type="EMBL" id="CAFBIZ010000017">
    <property type="protein sequence ID" value="CAB4846544.1"/>
    <property type="molecule type" value="Genomic_DNA"/>
</dbReference>
<feature type="transmembrane region" description="Helical" evidence="6">
    <location>
        <begin position="351"/>
        <end position="376"/>
    </location>
</feature>
<dbReference type="GO" id="GO:0051301">
    <property type="term" value="P:cell division"/>
    <property type="evidence" value="ECO:0007669"/>
    <property type="project" value="InterPro"/>
</dbReference>
<keyword evidence="4 6" id="KW-1133">Transmembrane helix</keyword>
<proteinExistence type="predicted"/>
<dbReference type="GO" id="GO:0005886">
    <property type="term" value="C:plasma membrane"/>
    <property type="evidence" value="ECO:0007669"/>
    <property type="project" value="TreeGrafter"/>
</dbReference>
<feature type="transmembrane region" description="Helical" evidence="6">
    <location>
        <begin position="255"/>
        <end position="271"/>
    </location>
</feature>
<evidence type="ECO:0000256" key="6">
    <source>
        <dbReference type="SAM" id="Phobius"/>
    </source>
</evidence>
<evidence type="ECO:0000256" key="3">
    <source>
        <dbReference type="ARBA" id="ARBA00022960"/>
    </source>
</evidence>
<dbReference type="PANTHER" id="PTHR30474">
    <property type="entry name" value="CELL CYCLE PROTEIN"/>
    <property type="match status" value="1"/>
</dbReference>
<dbReference type="GO" id="GO:0032153">
    <property type="term" value="C:cell division site"/>
    <property type="evidence" value="ECO:0007669"/>
    <property type="project" value="TreeGrafter"/>
</dbReference>